<dbReference type="PANTHER" id="PTHR10642">
    <property type="entry name" value="RIBONUCLEASE H1"/>
    <property type="match status" value="1"/>
</dbReference>
<keyword evidence="11" id="KW-0460">Magnesium</keyword>
<dbReference type="FunFam" id="3.40.970.10:FF:000001">
    <property type="entry name" value="Ribonuclease H1"/>
    <property type="match status" value="1"/>
</dbReference>
<dbReference type="InterPro" id="IPR011320">
    <property type="entry name" value="RNase_H1_N"/>
</dbReference>
<gene>
    <name evidence="14" type="ORF">IMSHALPRED_008599</name>
</gene>
<dbReference type="GO" id="GO:0004523">
    <property type="term" value="F:RNA-DNA hybrid ribonuclease activity"/>
    <property type="evidence" value="ECO:0007669"/>
    <property type="project" value="UniProtKB-EC"/>
</dbReference>
<keyword evidence="8" id="KW-0479">Metal-binding</keyword>
<dbReference type="GO" id="GO:0043137">
    <property type="term" value="P:DNA replication, removal of RNA primer"/>
    <property type="evidence" value="ECO:0007669"/>
    <property type="project" value="TreeGrafter"/>
</dbReference>
<dbReference type="PANTHER" id="PTHR10642:SF26">
    <property type="entry name" value="RIBONUCLEASE H1"/>
    <property type="match status" value="1"/>
</dbReference>
<dbReference type="CDD" id="cd09280">
    <property type="entry name" value="RNase_HI_eukaryote_like"/>
    <property type="match status" value="1"/>
</dbReference>
<dbReference type="Proteomes" id="UP000664534">
    <property type="component" value="Unassembled WGS sequence"/>
</dbReference>
<sequence length="401" mass="43925">MDDSASIKSASQAGTSASAGTKRKRSTDPKFYAVRVGYQPGVYSTWIDCLEQVKGFKKAMFKSFPTLTDAERFVAGENPVQGGNGSGISTSLKYYAVKNGRVPGIYTDWPSAQEQITGWQKPKHRCFTTRAEAQRFLDEDERRASNSPAVEVDGVSMTFPAIDVPMTEPDIHQSAYKKAKKGANGRKTSVTEYNEADYEAGTAPLPSDTEDGFDPNVILDAESGKIVYKTQEQRQATKPRPLGVSQTEPIRIHTDGSSLGNGTAGAFAGVGVYFGPGDKRNVSETLSGSRQTNQRAELTAVLRALEIVPRNRHVVIITDSRYAIDCVTTWYINWRKNGWKTSAGKAVENKDIVENILAKIEERNKLRVQTDFEWIKGHAHHPGNVEADKLAVDGARKGSAS</sequence>
<evidence type="ECO:0000256" key="2">
    <source>
        <dbReference type="ARBA" id="ARBA00001946"/>
    </source>
</evidence>
<dbReference type="InterPro" id="IPR037056">
    <property type="entry name" value="RNase_H1_N_sf"/>
</dbReference>
<protein>
    <recommendedName>
        <fullName evidence="6">Ribonuclease H</fullName>
        <ecNumber evidence="5">3.1.26.4</ecNumber>
    </recommendedName>
</protein>
<evidence type="ECO:0000256" key="11">
    <source>
        <dbReference type="ARBA" id="ARBA00022842"/>
    </source>
</evidence>
<keyword evidence="10" id="KW-0378">Hydrolase</keyword>
<evidence type="ECO:0000256" key="3">
    <source>
        <dbReference type="ARBA" id="ARBA00004065"/>
    </source>
</evidence>
<dbReference type="FunFam" id="3.30.420.10:FF:000090">
    <property type="entry name" value="Ribonuclease H"/>
    <property type="match status" value="1"/>
</dbReference>
<comment type="caution">
    <text evidence="14">The sequence shown here is derived from an EMBL/GenBank/DDBJ whole genome shotgun (WGS) entry which is preliminary data.</text>
</comment>
<dbReference type="PROSITE" id="PS50879">
    <property type="entry name" value="RNASE_H_1"/>
    <property type="match status" value="1"/>
</dbReference>
<evidence type="ECO:0000256" key="6">
    <source>
        <dbReference type="ARBA" id="ARBA00017721"/>
    </source>
</evidence>
<evidence type="ECO:0000256" key="12">
    <source>
        <dbReference type="SAM" id="MobiDB-lite"/>
    </source>
</evidence>
<dbReference type="InterPro" id="IPR009027">
    <property type="entry name" value="Ribosomal_bL9/RNase_H1_N"/>
</dbReference>
<feature type="compositionally biased region" description="Low complexity" evidence="12">
    <location>
        <begin position="9"/>
        <end position="20"/>
    </location>
</feature>
<dbReference type="FunFam" id="3.40.970.10:FF:000002">
    <property type="entry name" value="Ribonuclease H"/>
    <property type="match status" value="1"/>
</dbReference>
<dbReference type="GO" id="GO:0003676">
    <property type="term" value="F:nucleic acid binding"/>
    <property type="evidence" value="ECO:0007669"/>
    <property type="project" value="InterPro"/>
</dbReference>
<dbReference type="Gene3D" id="3.40.970.10">
    <property type="entry name" value="Ribonuclease H1, N-terminal domain"/>
    <property type="match status" value="2"/>
</dbReference>
<reference evidence="14" key="1">
    <citation type="submission" date="2021-03" db="EMBL/GenBank/DDBJ databases">
        <authorList>
            <person name="Tagirdzhanova G."/>
        </authorList>
    </citation>
    <scope>NUCLEOTIDE SEQUENCE</scope>
</reference>
<dbReference type="GO" id="GO:0046872">
    <property type="term" value="F:metal ion binding"/>
    <property type="evidence" value="ECO:0007669"/>
    <property type="project" value="UniProtKB-KW"/>
</dbReference>
<comment type="similarity">
    <text evidence="4">Belongs to the RNase H family.</text>
</comment>
<evidence type="ECO:0000256" key="9">
    <source>
        <dbReference type="ARBA" id="ARBA00022759"/>
    </source>
</evidence>
<evidence type="ECO:0000256" key="1">
    <source>
        <dbReference type="ARBA" id="ARBA00000077"/>
    </source>
</evidence>
<evidence type="ECO:0000313" key="14">
    <source>
        <dbReference type="EMBL" id="CAF9931324.1"/>
    </source>
</evidence>
<proteinExistence type="inferred from homology"/>
<dbReference type="AlphaFoldDB" id="A0A8H3FV61"/>
<dbReference type="SUPFAM" id="SSF53098">
    <property type="entry name" value="Ribonuclease H-like"/>
    <property type="match status" value="1"/>
</dbReference>
<organism evidence="14 15">
    <name type="scientific">Imshaugia aleurites</name>
    <dbReference type="NCBI Taxonomy" id="172621"/>
    <lineage>
        <taxon>Eukaryota</taxon>
        <taxon>Fungi</taxon>
        <taxon>Dikarya</taxon>
        <taxon>Ascomycota</taxon>
        <taxon>Pezizomycotina</taxon>
        <taxon>Lecanoromycetes</taxon>
        <taxon>OSLEUM clade</taxon>
        <taxon>Lecanoromycetidae</taxon>
        <taxon>Lecanorales</taxon>
        <taxon>Lecanorineae</taxon>
        <taxon>Parmeliaceae</taxon>
        <taxon>Imshaugia</taxon>
    </lineage>
</organism>
<evidence type="ECO:0000256" key="8">
    <source>
        <dbReference type="ARBA" id="ARBA00022723"/>
    </source>
</evidence>
<keyword evidence="7" id="KW-0540">Nuclease</keyword>
<evidence type="ECO:0000259" key="13">
    <source>
        <dbReference type="PROSITE" id="PS50879"/>
    </source>
</evidence>
<dbReference type="InterPro" id="IPR012337">
    <property type="entry name" value="RNaseH-like_sf"/>
</dbReference>
<evidence type="ECO:0000256" key="10">
    <source>
        <dbReference type="ARBA" id="ARBA00022801"/>
    </source>
</evidence>
<comment type="catalytic activity">
    <reaction evidence="1">
        <text>Endonucleolytic cleavage to 5'-phosphomonoester.</text>
        <dbReference type="EC" id="3.1.26.4"/>
    </reaction>
</comment>
<evidence type="ECO:0000256" key="7">
    <source>
        <dbReference type="ARBA" id="ARBA00022722"/>
    </source>
</evidence>
<dbReference type="InterPro" id="IPR036397">
    <property type="entry name" value="RNaseH_sf"/>
</dbReference>
<accession>A0A8H3FV61</accession>
<evidence type="ECO:0000256" key="4">
    <source>
        <dbReference type="ARBA" id="ARBA00005300"/>
    </source>
</evidence>
<dbReference type="Pfam" id="PF00075">
    <property type="entry name" value="RNase_H"/>
    <property type="match status" value="1"/>
</dbReference>
<dbReference type="Gene3D" id="3.30.420.10">
    <property type="entry name" value="Ribonuclease H-like superfamily/Ribonuclease H"/>
    <property type="match status" value="1"/>
</dbReference>
<dbReference type="InterPro" id="IPR002156">
    <property type="entry name" value="RNaseH_domain"/>
</dbReference>
<evidence type="ECO:0000256" key="5">
    <source>
        <dbReference type="ARBA" id="ARBA00012180"/>
    </source>
</evidence>
<comment type="function">
    <text evidence="3">Endonuclease that specifically degrades the RNA of RNA-DNA hybrids.</text>
</comment>
<dbReference type="EMBL" id="CAJPDT010000060">
    <property type="protein sequence ID" value="CAF9931324.1"/>
    <property type="molecule type" value="Genomic_DNA"/>
</dbReference>
<evidence type="ECO:0000313" key="15">
    <source>
        <dbReference type="Proteomes" id="UP000664534"/>
    </source>
</evidence>
<keyword evidence="15" id="KW-1185">Reference proteome</keyword>
<keyword evidence="9" id="KW-0255">Endonuclease</keyword>
<dbReference type="SUPFAM" id="SSF55658">
    <property type="entry name" value="L9 N-domain-like"/>
    <property type="match status" value="2"/>
</dbReference>
<dbReference type="EC" id="3.1.26.4" evidence="5"/>
<dbReference type="InterPro" id="IPR050092">
    <property type="entry name" value="RNase_H"/>
</dbReference>
<feature type="domain" description="RNase H type-1" evidence="13">
    <location>
        <begin position="246"/>
        <end position="396"/>
    </location>
</feature>
<dbReference type="OrthoDB" id="407198at2759"/>
<feature type="region of interest" description="Disordered" evidence="12">
    <location>
        <begin position="1"/>
        <end position="26"/>
    </location>
</feature>
<name>A0A8H3FV61_9LECA</name>
<dbReference type="Pfam" id="PF01693">
    <property type="entry name" value="Cauli_VI"/>
    <property type="match status" value="2"/>
</dbReference>
<comment type="cofactor">
    <cofactor evidence="2">
        <name>Mg(2+)</name>
        <dbReference type="ChEBI" id="CHEBI:18420"/>
    </cofactor>
</comment>